<dbReference type="AlphaFoldDB" id="A0A6J8E1H6"/>
<accession>A0A6J8E1H6</accession>
<keyword evidence="4" id="KW-0812">Transmembrane</keyword>
<evidence type="ECO:0000256" key="8">
    <source>
        <dbReference type="ARBA" id="ARBA00023136"/>
    </source>
</evidence>
<dbReference type="EMBL" id="CACVKT020008263">
    <property type="protein sequence ID" value="CAC5413873.1"/>
    <property type="molecule type" value="Genomic_DNA"/>
</dbReference>
<gene>
    <name evidence="10" type="ORF">MCOR_46729</name>
</gene>
<evidence type="ECO:0000256" key="3">
    <source>
        <dbReference type="ARBA" id="ARBA00020105"/>
    </source>
</evidence>
<keyword evidence="6" id="KW-0256">Endoplasmic reticulum</keyword>
<keyword evidence="11" id="KW-1185">Reference proteome</keyword>
<evidence type="ECO:0000256" key="5">
    <source>
        <dbReference type="ARBA" id="ARBA00022729"/>
    </source>
</evidence>
<evidence type="ECO:0000256" key="6">
    <source>
        <dbReference type="ARBA" id="ARBA00022824"/>
    </source>
</evidence>
<comment type="similarity">
    <text evidence="2">Belongs to the EMC10 family.</text>
</comment>
<feature type="chain" id="PRO_5026843695" description="ER membrane protein complex subunit 10" evidence="9">
    <location>
        <begin position="25"/>
        <end position="233"/>
    </location>
</feature>
<dbReference type="GO" id="GO:0072546">
    <property type="term" value="C:EMC complex"/>
    <property type="evidence" value="ECO:0007669"/>
    <property type="project" value="TreeGrafter"/>
</dbReference>
<protein>
    <recommendedName>
        <fullName evidence="3">ER membrane protein complex subunit 10</fullName>
    </recommendedName>
</protein>
<organism evidence="10 11">
    <name type="scientific">Mytilus coruscus</name>
    <name type="common">Sea mussel</name>
    <dbReference type="NCBI Taxonomy" id="42192"/>
    <lineage>
        <taxon>Eukaryota</taxon>
        <taxon>Metazoa</taxon>
        <taxon>Spiralia</taxon>
        <taxon>Lophotrochozoa</taxon>
        <taxon>Mollusca</taxon>
        <taxon>Bivalvia</taxon>
        <taxon>Autobranchia</taxon>
        <taxon>Pteriomorphia</taxon>
        <taxon>Mytilida</taxon>
        <taxon>Mytiloidea</taxon>
        <taxon>Mytilidae</taxon>
        <taxon>Mytilinae</taxon>
        <taxon>Mytilus</taxon>
    </lineage>
</organism>
<sequence>MSAPMENILLALILFLSTFIGVITDEEFEGLRTFTLEHSFDTGCTPVFTKRGTIAVRSVKSNRAHFSPNAPLSIEERNKLQVLADNNEIYRLRISVRNTGNSDEDYVTSYTPACGIYESSLSDHIWLHFDQSGELLGVSIVTEPSECRNIEVDSSDLMHWNTTVDITQTVQGPQPDTQTYIEKLKKEEMEKKKGQQSDNRSFFAKYWMYIVPFVLVMMLAGNTDPNAQGGGGR</sequence>
<reference evidence="10 11" key="1">
    <citation type="submission" date="2020-06" db="EMBL/GenBank/DDBJ databases">
        <authorList>
            <person name="Li R."/>
            <person name="Bekaert M."/>
        </authorList>
    </citation>
    <scope>NUCLEOTIDE SEQUENCE [LARGE SCALE GENOMIC DNA]</scope>
    <source>
        <strain evidence="11">wild</strain>
    </source>
</reference>
<evidence type="ECO:0000256" key="7">
    <source>
        <dbReference type="ARBA" id="ARBA00022989"/>
    </source>
</evidence>
<dbReference type="Pfam" id="PF21203">
    <property type="entry name" value="ECM10"/>
    <property type="match status" value="1"/>
</dbReference>
<proteinExistence type="inferred from homology"/>
<dbReference type="OrthoDB" id="1894652at2759"/>
<name>A0A6J8E1H6_MYTCO</name>
<dbReference type="CDD" id="cd22209">
    <property type="entry name" value="EMC10"/>
    <property type="match status" value="1"/>
</dbReference>
<keyword evidence="7" id="KW-1133">Transmembrane helix</keyword>
<evidence type="ECO:0000256" key="2">
    <source>
        <dbReference type="ARBA" id="ARBA00007695"/>
    </source>
</evidence>
<dbReference type="PANTHER" id="PTHR21397:SF4">
    <property type="entry name" value="ER MEMBRANE PROTEIN COMPLEX SUBUNIT 10"/>
    <property type="match status" value="1"/>
</dbReference>
<evidence type="ECO:0000313" key="11">
    <source>
        <dbReference type="Proteomes" id="UP000507470"/>
    </source>
</evidence>
<keyword evidence="8" id="KW-0472">Membrane</keyword>
<evidence type="ECO:0000256" key="9">
    <source>
        <dbReference type="SAM" id="SignalP"/>
    </source>
</evidence>
<keyword evidence="5 9" id="KW-0732">Signal</keyword>
<evidence type="ECO:0000256" key="4">
    <source>
        <dbReference type="ARBA" id="ARBA00022692"/>
    </source>
</evidence>
<comment type="subcellular location">
    <subcellularLocation>
        <location evidence="1">Endoplasmic reticulum membrane</location>
        <topology evidence="1">Single-pass type I membrane protein</topology>
    </subcellularLocation>
</comment>
<dbReference type="PANTHER" id="PTHR21397">
    <property type="entry name" value="CHROMATIN COMPLEXES SUBUNIT BAP18-RELATED"/>
    <property type="match status" value="1"/>
</dbReference>
<feature type="signal peptide" evidence="9">
    <location>
        <begin position="1"/>
        <end position="24"/>
    </location>
</feature>
<evidence type="ECO:0000256" key="1">
    <source>
        <dbReference type="ARBA" id="ARBA00004115"/>
    </source>
</evidence>
<dbReference type="Proteomes" id="UP000507470">
    <property type="component" value="Unassembled WGS sequence"/>
</dbReference>
<evidence type="ECO:0000313" key="10">
    <source>
        <dbReference type="EMBL" id="CAC5413873.1"/>
    </source>
</evidence>